<comment type="caution">
    <text evidence="1">The sequence shown here is derived from an EMBL/GenBank/DDBJ whole genome shotgun (WGS) entry which is preliminary data.</text>
</comment>
<dbReference type="STRING" id="621456.BJP26_14520"/>
<sequence>MTSAGMGGHATPKAYLDAQFTYSRTLDGGGTRGMRVIDSAFVGNRVWYAAAEIIQDGEVQYVIALVCLVKWNPGAKDGYVFGYKDSAPLWR</sequence>
<dbReference type="RefSeq" id="WP_062126056.1">
    <property type="nucleotide sequence ID" value="NZ_CP017578.1"/>
</dbReference>
<keyword evidence="2" id="KW-1185">Reference proteome</keyword>
<dbReference type="Proteomes" id="UP000078460">
    <property type="component" value="Unassembled WGS sequence"/>
</dbReference>
<dbReference type="EMBL" id="LQCK02000068">
    <property type="protein sequence ID" value="KZB93533.1"/>
    <property type="molecule type" value="Genomic_DNA"/>
</dbReference>
<dbReference type="OrthoDB" id="6874909at2"/>
<dbReference type="AlphaFoldDB" id="A0A175XYP2"/>
<organism evidence="1 2">
    <name type="scientific">Sphingomonas melonis TY</name>
    <dbReference type="NCBI Taxonomy" id="621456"/>
    <lineage>
        <taxon>Bacteria</taxon>
        <taxon>Pseudomonadati</taxon>
        <taxon>Pseudomonadota</taxon>
        <taxon>Alphaproteobacteria</taxon>
        <taxon>Sphingomonadales</taxon>
        <taxon>Sphingomonadaceae</taxon>
        <taxon>Sphingomonas</taxon>
    </lineage>
</organism>
<protein>
    <submittedName>
        <fullName evidence="1">Uncharacterized protein</fullName>
    </submittedName>
</protein>
<proteinExistence type="predicted"/>
<accession>A0A175XYP2</accession>
<evidence type="ECO:0000313" key="2">
    <source>
        <dbReference type="Proteomes" id="UP000078460"/>
    </source>
</evidence>
<gene>
    <name evidence="1" type="ORF">AVM11_11715</name>
</gene>
<reference evidence="1" key="1">
    <citation type="submission" date="2016-03" db="EMBL/GenBank/DDBJ databases">
        <title>Sphingomonas melonis TY, whole genome shotgun sequencing.</title>
        <authorList>
            <person name="Wang H."/>
            <person name="Zhu P."/>
        </authorList>
    </citation>
    <scope>NUCLEOTIDE SEQUENCE [LARGE SCALE GENOMIC DNA]</scope>
    <source>
        <strain evidence="1">TY</strain>
    </source>
</reference>
<name>A0A175XYP2_9SPHN</name>
<evidence type="ECO:0000313" key="1">
    <source>
        <dbReference type="EMBL" id="KZB93533.1"/>
    </source>
</evidence>
<dbReference type="KEGG" id="smy:BJP26_14520"/>